<dbReference type="PANTHER" id="PTHR43981">
    <property type="entry name" value="ENOYL-[ACYL-CARRIER-PROTEIN] REDUCTASE, MITOCHONDRIAL"/>
    <property type="match status" value="1"/>
</dbReference>
<dbReference type="InterPro" id="IPR011032">
    <property type="entry name" value="GroES-like_sf"/>
</dbReference>
<feature type="domain" description="Enoyl reductase (ER)" evidence="13">
    <location>
        <begin position="48"/>
        <end position="395"/>
    </location>
</feature>
<reference evidence="14" key="1">
    <citation type="submission" date="2021-03" db="EMBL/GenBank/DDBJ databases">
        <authorList>
            <person name="Tagirdzhanova G."/>
        </authorList>
    </citation>
    <scope>NUCLEOTIDE SEQUENCE</scope>
</reference>
<proteinExistence type="inferred from homology"/>
<evidence type="ECO:0000256" key="9">
    <source>
        <dbReference type="ARBA" id="ARBA00023128"/>
    </source>
</evidence>
<evidence type="ECO:0000256" key="2">
    <source>
        <dbReference type="ARBA" id="ARBA00010371"/>
    </source>
</evidence>
<keyword evidence="3" id="KW-0444">Lipid biosynthesis</keyword>
<accession>A0A8H3FIS4</accession>
<keyword evidence="4" id="KW-0276">Fatty acid metabolism</keyword>
<comment type="caution">
    <text evidence="14">The sequence shown here is derived from an EMBL/GenBank/DDBJ whole genome shotgun (WGS) entry which is preliminary data.</text>
</comment>
<dbReference type="EC" id="1.3.1.104" evidence="11"/>
<dbReference type="InterPro" id="IPR013154">
    <property type="entry name" value="ADH-like_N"/>
</dbReference>
<dbReference type="InterPro" id="IPR036291">
    <property type="entry name" value="NAD(P)-bd_dom_sf"/>
</dbReference>
<dbReference type="InterPro" id="IPR051034">
    <property type="entry name" value="Mito_Enoyl-ACP_Reductase"/>
</dbReference>
<keyword evidence="5" id="KW-0521">NADP</keyword>
<dbReference type="Gene3D" id="3.40.50.720">
    <property type="entry name" value="NAD(P)-binding Rossmann-like Domain"/>
    <property type="match status" value="1"/>
</dbReference>
<keyword evidence="6" id="KW-0809">Transit peptide</keyword>
<evidence type="ECO:0000256" key="7">
    <source>
        <dbReference type="ARBA" id="ARBA00023002"/>
    </source>
</evidence>
<evidence type="ECO:0000256" key="10">
    <source>
        <dbReference type="ARBA" id="ARBA00023160"/>
    </source>
</evidence>
<comment type="similarity">
    <text evidence="2">Belongs to the zinc-containing alcohol dehydrogenase family. Quinone oxidoreductase subfamily.</text>
</comment>
<dbReference type="SMART" id="SM00829">
    <property type="entry name" value="PKS_ER"/>
    <property type="match status" value="1"/>
</dbReference>
<dbReference type="Pfam" id="PF00107">
    <property type="entry name" value="ADH_zinc_N"/>
    <property type="match status" value="1"/>
</dbReference>
<dbReference type="FunFam" id="3.40.50.720:FF:000112">
    <property type="entry name" value="Enoyl-[acyl-carrier-protein] reductase 1, mitochondrial"/>
    <property type="match status" value="1"/>
</dbReference>
<organism evidence="14 15">
    <name type="scientific">Gomphillus americanus</name>
    <dbReference type="NCBI Taxonomy" id="1940652"/>
    <lineage>
        <taxon>Eukaryota</taxon>
        <taxon>Fungi</taxon>
        <taxon>Dikarya</taxon>
        <taxon>Ascomycota</taxon>
        <taxon>Pezizomycotina</taxon>
        <taxon>Lecanoromycetes</taxon>
        <taxon>OSLEUM clade</taxon>
        <taxon>Ostropomycetidae</taxon>
        <taxon>Ostropales</taxon>
        <taxon>Graphidaceae</taxon>
        <taxon>Gomphilloideae</taxon>
        <taxon>Gomphillus</taxon>
    </lineage>
</organism>
<protein>
    <recommendedName>
        <fullName evidence="11">enoyl-[acyl-carrier-protein] reductase</fullName>
        <ecNumber evidence="11">1.3.1.104</ecNumber>
    </recommendedName>
</protein>
<evidence type="ECO:0000256" key="4">
    <source>
        <dbReference type="ARBA" id="ARBA00022832"/>
    </source>
</evidence>
<dbReference type="GO" id="GO:0141148">
    <property type="term" value="F:enoyl-[acyl-carrier-protein] reductase (NADPH) activity"/>
    <property type="evidence" value="ECO:0007669"/>
    <property type="project" value="UniProtKB-EC"/>
</dbReference>
<evidence type="ECO:0000256" key="5">
    <source>
        <dbReference type="ARBA" id="ARBA00022857"/>
    </source>
</evidence>
<dbReference type="Proteomes" id="UP000664169">
    <property type="component" value="Unassembled WGS sequence"/>
</dbReference>
<evidence type="ECO:0000256" key="12">
    <source>
        <dbReference type="ARBA" id="ARBA00048843"/>
    </source>
</evidence>
<keyword evidence="9" id="KW-0496">Mitochondrion</keyword>
<comment type="catalytic activity">
    <reaction evidence="12">
        <text>a 2,3-saturated acyl-[ACP] + NADP(+) = a (2E)-enoyl-[ACP] + NADPH + H(+)</text>
        <dbReference type="Rhea" id="RHEA:22564"/>
        <dbReference type="Rhea" id="RHEA-COMP:9925"/>
        <dbReference type="Rhea" id="RHEA-COMP:9926"/>
        <dbReference type="ChEBI" id="CHEBI:15378"/>
        <dbReference type="ChEBI" id="CHEBI:57783"/>
        <dbReference type="ChEBI" id="CHEBI:58349"/>
        <dbReference type="ChEBI" id="CHEBI:78784"/>
        <dbReference type="ChEBI" id="CHEBI:78785"/>
        <dbReference type="EC" id="1.3.1.104"/>
    </reaction>
</comment>
<dbReference type="GO" id="GO:0006633">
    <property type="term" value="P:fatty acid biosynthetic process"/>
    <property type="evidence" value="ECO:0007669"/>
    <property type="project" value="UniProtKB-KW"/>
</dbReference>
<dbReference type="GO" id="GO:0005739">
    <property type="term" value="C:mitochondrion"/>
    <property type="evidence" value="ECO:0007669"/>
    <property type="project" value="UniProtKB-SubCell"/>
</dbReference>
<evidence type="ECO:0000313" key="15">
    <source>
        <dbReference type="Proteomes" id="UP000664169"/>
    </source>
</evidence>
<dbReference type="SUPFAM" id="SSF50129">
    <property type="entry name" value="GroES-like"/>
    <property type="match status" value="1"/>
</dbReference>
<dbReference type="InterPro" id="IPR020843">
    <property type="entry name" value="ER"/>
</dbReference>
<keyword evidence="15" id="KW-1185">Reference proteome</keyword>
<dbReference type="CDD" id="cd08290">
    <property type="entry name" value="ETR"/>
    <property type="match status" value="1"/>
</dbReference>
<keyword evidence="8" id="KW-0443">Lipid metabolism</keyword>
<evidence type="ECO:0000313" key="14">
    <source>
        <dbReference type="EMBL" id="CAF9922723.1"/>
    </source>
</evidence>
<dbReference type="Pfam" id="PF08240">
    <property type="entry name" value="ADH_N"/>
    <property type="match status" value="1"/>
</dbReference>
<keyword evidence="10" id="KW-0275">Fatty acid biosynthesis</keyword>
<name>A0A8H3FIS4_9LECA</name>
<evidence type="ECO:0000256" key="6">
    <source>
        <dbReference type="ARBA" id="ARBA00022946"/>
    </source>
</evidence>
<dbReference type="SUPFAM" id="SSF51735">
    <property type="entry name" value="NAD(P)-binding Rossmann-fold domains"/>
    <property type="match status" value="1"/>
</dbReference>
<evidence type="ECO:0000259" key="13">
    <source>
        <dbReference type="SMART" id="SM00829"/>
    </source>
</evidence>
<sequence length="398" mass="43190">MRASILVHSFRSAVLREKSTNPSSILQTRSISAYGYTQSKSLIYSTYGTPSEVLNLHTHSISPPHGSLVTLRTLAAPLNPADINQIQGTYPSKPTFSTALGTSQPAAVPGNEAVFEVQAVGSSVKTVKQGDWVVPARTGLGTWRTHLQIDEDQVMRVERQGLQPAHAATVTVNPLTAWRMLTDFVHLEPGRDWFIQNGANSGVGRAALQLGKLWGLKSIAVVRDRPGQEGERLKKELLDLGATRVVSEEESQTGEFASQIKTWMSESGTSGSAVRLALNCVGGKPAVALAKVLAPGGCMVTYGAMSKQPLSLPAGLLIFKNLRFEGFWVSKWGDEHPEDRRKCIGGVLDLVREGKFTMGPTMDVRWDFKTPKEGLVTAVQDTLEGYRKGKGMFVFGDT</sequence>
<keyword evidence="7" id="KW-0560">Oxidoreductase</keyword>
<comment type="subcellular location">
    <subcellularLocation>
        <location evidence="1">Mitochondrion</location>
    </subcellularLocation>
</comment>
<dbReference type="EMBL" id="CAJPDQ010000018">
    <property type="protein sequence ID" value="CAF9922723.1"/>
    <property type="molecule type" value="Genomic_DNA"/>
</dbReference>
<dbReference type="AlphaFoldDB" id="A0A8H3FIS4"/>
<gene>
    <name evidence="14" type="ORF">GOMPHAMPRED_002653</name>
</gene>
<dbReference type="OrthoDB" id="7482721at2759"/>
<evidence type="ECO:0000256" key="3">
    <source>
        <dbReference type="ARBA" id="ARBA00022516"/>
    </source>
</evidence>
<evidence type="ECO:0000256" key="11">
    <source>
        <dbReference type="ARBA" id="ARBA00038963"/>
    </source>
</evidence>
<evidence type="ECO:0000256" key="8">
    <source>
        <dbReference type="ARBA" id="ARBA00023098"/>
    </source>
</evidence>
<dbReference type="Gene3D" id="3.90.180.10">
    <property type="entry name" value="Medium-chain alcohol dehydrogenases, catalytic domain"/>
    <property type="match status" value="1"/>
</dbReference>
<dbReference type="InterPro" id="IPR013149">
    <property type="entry name" value="ADH-like_C"/>
</dbReference>
<dbReference type="PANTHER" id="PTHR43981:SF2">
    <property type="entry name" value="ENOYL-[ACYL-CARRIER-PROTEIN] REDUCTASE, MITOCHONDRIAL"/>
    <property type="match status" value="1"/>
</dbReference>
<evidence type="ECO:0000256" key="1">
    <source>
        <dbReference type="ARBA" id="ARBA00004173"/>
    </source>
</evidence>